<dbReference type="InterPro" id="IPR040442">
    <property type="entry name" value="Pyrv_kinase-like_dom_sf"/>
</dbReference>
<dbReference type="InterPro" id="IPR040186">
    <property type="entry name" value="Citramalyl-CoA_lyase"/>
</dbReference>
<proteinExistence type="predicted"/>
<dbReference type="OrthoDB" id="1773at2759"/>
<dbReference type="GO" id="GO:0106064">
    <property type="term" value="P:regulation of cobalamin metabolic process"/>
    <property type="evidence" value="ECO:0007669"/>
    <property type="project" value="TreeGrafter"/>
</dbReference>
<dbReference type="GO" id="GO:0046872">
    <property type="term" value="F:metal ion binding"/>
    <property type="evidence" value="ECO:0007669"/>
    <property type="project" value="UniProtKB-KW"/>
</dbReference>
<accession>A0A8H7UMN3</accession>
<feature type="domain" description="HpcH/HpaI aldolase/citrate lyase" evidence="2">
    <location>
        <begin position="67"/>
        <end position="285"/>
    </location>
</feature>
<dbReference type="Pfam" id="PF03328">
    <property type="entry name" value="HpcH_HpaI"/>
    <property type="match status" value="1"/>
</dbReference>
<dbReference type="PANTHER" id="PTHR11105:SF0">
    <property type="entry name" value="CITRAMALYL-COA LYASE, MITOCHONDRIAL"/>
    <property type="match status" value="1"/>
</dbReference>
<evidence type="ECO:0000256" key="1">
    <source>
        <dbReference type="ARBA" id="ARBA00022723"/>
    </source>
</evidence>
<dbReference type="InterPro" id="IPR005000">
    <property type="entry name" value="Aldolase/citrate-lyase_domain"/>
</dbReference>
<dbReference type="InterPro" id="IPR015813">
    <property type="entry name" value="Pyrv/PenolPyrv_kinase-like_dom"/>
</dbReference>
<gene>
    <name evidence="3" type="ORF">INT44_005043</name>
</gene>
<organism evidence="3 4">
    <name type="scientific">Umbelopsis vinacea</name>
    <dbReference type="NCBI Taxonomy" id="44442"/>
    <lineage>
        <taxon>Eukaryota</taxon>
        <taxon>Fungi</taxon>
        <taxon>Fungi incertae sedis</taxon>
        <taxon>Mucoromycota</taxon>
        <taxon>Mucoromycotina</taxon>
        <taxon>Umbelopsidomycetes</taxon>
        <taxon>Umbelopsidales</taxon>
        <taxon>Umbelopsidaceae</taxon>
        <taxon>Umbelopsis</taxon>
    </lineage>
</organism>
<dbReference type="Gene3D" id="3.20.20.60">
    <property type="entry name" value="Phosphoenolpyruvate-binding domains"/>
    <property type="match status" value="1"/>
</dbReference>
<name>A0A8H7UMN3_9FUNG</name>
<reference evidence="3" key="1">
    <citation type="submission" date="2020-12" db="EMBL/GenBank/DDBJ databases">
        <title>Metabolic potential, ecology and presence of endohyphal bacteria is reflected in genomic diversity of Mucoromycotina.</title>
        <authorList>
            <person name="Muszewska A."/>
            <person name="Okrasinska A."/>
            <person name="Steczkiewicz K."/>
            <person name="Drgas O."/>
            <person name="Orlowska M."/>
            <person name="Perlinska-Lenart U."/>
            <person name="Aleksandrzak-Piekarczyk T."/>
            <person name="Szatraj K."/>
            <person name="Zielenkiewicz U."/>
            <person name="Pilsyk S."/>
            <person name="Malc E."/>
            <person name="Mieczkowski P."/>
            <person name="Kruszewska J.S."/>
            <person name="Biernat P."/>
            <person name="Pawlowska J."/>
        </authorList>
    </citation>
    <scope>NUCLEOTIDE SEQUENCE</scope>
    <source>
        <strain evidence="3">WA0000051536</strain>
    </source>
</reference>
<dbReference type="PANTHER" id="PTHR11105">
    <property type="entry name" value="CITRATE LYASE SUBUNIT BETA-RELATED"/>
    <property type="match status" value="1"/>
</dbReference>
<dbReference type="EMBL" id="JAEPRA010000003">
    <property type="protein sequence ID" value="KAG2187357.1"/>
    <property type="molecule type" value="Genomic_DNA"/>
</dbReference>
<keyword evidence="4" id="KW-1185">Reference proteome</keyword>
<protein>
    <recommendedName>
        <fullName evidence="2">HpcH/HpaI aldolase/citrate lyase domain-containing protein</fullName>
    </recommendedName>
</protein>
<evidence type="ECO:0000313" key="4">
    <source>
        <dbReference type="Proteomes" id="UP000612746"/>
    </source>
</evidence>
<comment type="caution">
    <text evidence="3">The sequence shown here is derived from an EMBL/GenBank/DDBJ whole genome shotgun (WGS) entry which is preliminary data.</text>
</comment>
<dbReference type="Proteomes" id="UP000612746">
    <property type="component" value="Unassembled WGS sequence"/>
</dbReference>
<evidence type="ECO:0000259" key="2">
    <source>
        <dbReference type="Pfam" id="PF03328"/>
    </source>
</evidence>
<dbReference type="AlphaFoldDB" id="A0A8H7UMN3"/>
<dbReference type="GO" id="GO:0047777">
    <property type="term" value="F:(S)-citramalyl-CoA lyase activity"/>
    <property type="evidence" value="ECO:0007669"/>
    <property type="project" value="TreeGrafter"/>
</dbReference>
<sequence>MTIALKSFSLLAYGVKPQMLASKAIATTSRPVVFRSSVFAAVRLLNTSSTEIKNGISTKLSENRPRRALFYVPGSDERKLHKSISVAADCIVYDLEDSVAASKKGSARQMIMDALEASEHGKAEKAVRINAVGSGLELDDLNVVLHTKRLQAIVIPKVQSAKDIQFVSRMIDSVAPESNRANIRLIASVESAMGIMNLKEIATADPRLDALIFAAEDYCADLGLVRTPSRLEMLFARQQIVTTASAFGLQSIDLVCVDYQNMDILKEECREGREFGFTGKQAIHPGQIDTIQEYFLPDPKDVERAVKIMDGFELYSKKGVGAFVVDGKMIDMPVIKWAQKVVAKAKAGGMEIPELDAQNTNDGKSTKTK</sequence>
<evidence type="ECO:0000313" key="3">
    <source>
        <dbReference type="EMBL" id="KAG2187357.1"/>
    </source>
</evidence>
<dbReference type="SUPFAM" id="SSF51621">
    <property type="entry name" value="Phosphoenolpyruvate/pyruvate domain"/>
    <property type="match status" value="1"/>
</dbReference>
<keyword evidence="1" id="KW-0479">Metal-binding</keyword>